<dbReference type="EMBL" id="CP020715">
    <property type="protein sequence ID" value="ARJ04440.1"/>
    <property type="molecule type" value="Genomic_DNA"/>
</dbReference>
<keyword evidence="1" id="KW-0808">Transferase</keyword>
<dbReference type="Pfam" id="PF02515">
    <property type="entry name" value="CoA_transf_3"/>
    <property type="match status" value="1"/>
</dbReference>
<dbReference type="RefSeq" id="WP_085018547.1">
    <property type="nucleotide sequence ID" value="NZ_BMHD01000001.1"/>
</dbReference>
<proteinExistence type="predicted"/>
<evidence type="ECO:0000256" key="1">
    <source>
        <dbReference type="ARBA" id="ARBA00022679"/>
    </source>
</evidence>
<protein>
    <submittedName>
        <fullName evidence="2">Carnitine dehydratase</fullName>
    </submittedName>
</protein>
<dbReference type="Gene3D" id="3.40.50.10540">
    <property type="entry name" value="Crotonobetainyl-coa:carnitine coa-transferase, domain 1"/>
    <property type="match status" value="1"/>
</dbReference>
<evidence type="ECO:0000313" key="2">
    <source>
        <dbReference type="EMBL" id="ARJ04440.1"/>
    </source>
</evidence>
<dbReference type="PANTHER" id="PTHR48207:SF3">
    <property type="entry name" value="SUCCINATE--HYDROXYMETHYLGLUTARATE COA-TRANSFERASE"/>
    <property type="match status" value="1"/>
</dbReference>
<sequence>MSGPLAGLVVADFTRVLAGPYATMMLADMGAEVVKVERLGVGDETRAWTPPVGPTGLSTYFGSVNRNKRSIAVDLADPADRAVVTDLVAHADVVIENFRPGTMDRHGLGPADVETLNPRAVYCSISGFGSGPGAELPGFDLLVQAMGGLMSITGADAQHPTKVGVALVDVVTGLHALSGILAALHVRETTGRGQRIEVDLLSSLLSSLTNQAGAHLEAGRVPQALGNQHPSIAPYETYSAADRDIAIAVGTDAQFAQLAADLGLPQLAGDERFATNSARVAHRAELNARLAPAFAARTADEWTERLGARGVPAGPINSVPDAFALAERLGLDPVVELAGSRSVANPIRFSATPVEYVSPPPTLPDRSATTWRDLT</sequence>
<reference evidence="2 3" key="1">
    <citation type="submission" date="2017-04" db="EMBL/GenBank/DDBJ databases">
        <authorList>
            <person name="Afonso C.L."/>
            <person name="Miller P.J."/>
            <person name="Scott M.A."/>
            <person name="Spackman E."/>
            <person name="Goraichik I."/>
            <person name="Dimitrov K.M."/>
            <person name="Suarez D.L."/>
            <person name="Swayne D.E."/>
        </authorList>
    </citation>
    <scope>NUCLEOTIDE SEQUENCE [LARGE SCALE GENOMIC DNA]</scope>
    <source>
        <strain evidence="3">XA(T)</strain>
    </source>
</reference>
<dbReference type="InterPro" id="IPR003673">
    <property type="entry name" value="CoA-Trfase_fam_III"/>
</dbReference>
<name>A0A1X9LRA9_9MICO</name>
<dbReference type="AlphaFoldDB" id="A0A1X9LRA9"/>
<dbReference type="KEGG" id="cphy:B5808_03775"/>
<evidence type="ECO:0000313" key="3">
    <source>
        <dbReference type="Proteomes" id="UP000192775"/>
    </source>
</evidence>
<dbReference type="InterPro" id="IPR050483">
    <property type="entry name" value="CoA-transferase_III_domain"/>
</dbReference>
<dbReference type="Gene3D" id="3.30.1540.10">
    <property type="entry name" value="formyl-coa transferase, domain 3"/>
    <property type="match status" value="1"/>
</dbReference>
<dbReference type="GO" id="GO:0008410">
    <property type="term" value="F:CoA-transferase activity"/>
    <property type="evidence" value="ECO:0007669"/>
    <property type="project" value="TreeGrafter"/>
</dbReference>
<dbReference type="PANTHER" id="PTHR48207">
    <property type="entry name" value="SUCCINATE--HYDROXYMETHYLGLUTARATE COA-TRANSFERASE"/>
    <property type="match status" value="1"/>
</dbReference>
<dbReference type="InterPro" id="IPR044855">
    <property type="entry name" value="CoA-Trfase_III_dom3_sf"/>
</dbReference>
<organism evidence="2 3">
    <name type="scientific">Cnuibacter physcomitrellae</name>
    <dbReference type="NCBI Taxonomy" id="1619308"/>
    <lineage>
        <taxon>Bacteria</taxon>
        <taxon>Bacillati</taxon>
        <taxon>Actinomycetota</taxon>
        <taxon>Actinomycetes</taxon>
        <taxon>Micrococcales</taxon>
        <taxon>Microbacteriaceae</taxon>
        <taxon>Cnuibacter</taxon>
    </lineage>
</organism>
<gene>
    <name evidence="2" type="ORF">B5808_03775</name>
</gene>
<accession>A0A1X9LRA9</accession>
<dbReference type="SUPFAM" id="SSF89796">
    <property type="entry name" value="CoA-transferase family III (CaiB/BaiF)"/>
    <property type="match status" value="1"/>
</dbReference>
<dbReference type="Proteomes" id="UP000192775">
    <property type="component" value="Chromosome"/>
</dbReference>
<keyword evidence="3" id="KW-1185">Reference proteome</keyword>
<dbReference type="STRING" id="1619308.B5808_03775"/>
<dbReference type="InterPro" id="IPR023606">
    <property type="entry name" value="CoA-Trfase_III_dom_1_sf"/>
</dbReference>